<reference evidence="3" key="1">
    <citation type="submission" date="2022-11" db="UniProtKB">
        <authorList>
            <consortium name="WormBaseParasite"/>
        </authorList>
    </citation>
    <scope>IDENTIFICATION</scope>
</reference>
<name>A0A915II27_ROMCU</name>
<sequence>MLLLRPTNTAQSSAVPTTRKKVKGGNLSMNGSMPPPLEYKTHVDEKKSLAQIIGNDVPYNWTKEAIEKERI</sequence>
<evidence type="ECO:0000256" key="1">
    <source>
        <dbReference type="SAM" id="MobiDB-lite"/>
    </source>
</evidence>
<organism evidence="2 3">
    <name type="scientific">Romanomermis culicivorax</name>
    <name type="common">Nematode worm</name>
    <dbReference type="NCBI Taxonomy" id="13658"/>
    <lineage>
        <taxon>Eukaryota</taxon>
        <taxon>Metazoa</taxon>
        <taxon>Ecdysozoa</taxon>
        <taxon>Nematoda</taxon>
        <taxon>Enoplea</taxon>
        <taxon>Dorylaimia</taxon>
        <taxon>Mermithida</taxon>
        <taxon>Mermithoidea</taxon>
        <taxon>Mermithidae</taxon>
        <taxon>Romanomermis</taxon>
    </lineage>
</organism>
<dbReference type="WBParaSite" id="nRc.2.0.1.t13735-RA">
    <property type="protein sequence ID" value="nRc.2.0.1.t13735-RA"/>
    <property type="gene ID" value="nRc.2.0.1.g13735"/>
</dbReference>
<accession>A0A915II27</accession>
<dbReference type="AlphaFoldDB" id="A0A915II27"/>
<protein>
    <submittedName>
        <fullName evidence="3">Uncharacterized protein</fullName>
    </submittedName>
</protein>
<feature type="compositionally biased region" description="Polar residues" evidence="1">
    <location>
        <begin position="1"/>
        <end position="16"/>
    </location>
</feature>
<keyword evidence="2" id="KW-1185">Reference proteome</keyword>
<proteinExistence type="predicted"/>
<feature type="region of interest" description="Disordered" evidence="1">
    <location>
        <begin position="1"/>
        <end position="36"/>
    </location>
</feature>
<dbReference type="Proteomes" id="UP000887565">
    <property type="component" value="Unplaced"/>
</dbReference>
<evidence type="ECO:0000313" key="2">
    <source>
        <dbReference type="Proteomes" id="UP000887565"/>
    </source>
</evidence>
<evidence type="ECO:0000313" key="3">
    <source>
        <dbReference type="WBParaSite" id="nRc.2.0.1.t13735-RA"/>
    </source>
</evidence>